<dbReference type="EMBL" id="CP002539">
    <property type="protein sequence ID" value="ADY27648.1"/>
    <property type="molecule type" value="Genomic_DNA"/>
</dbReference>
<dbReference type="HOGENOM" id="CLU_049413_6_1_0"/>
<keyword evidence="2" id="KW-0614">Plasmid</keyword>
<organism evidence="2 3">
    <name type="scientific">Deinococcus proteolyticus (strain ATCC 35074 / DSM 20540 / JCM 6276 / NBRC 101906 / NCIMB 13154 / VKM Ac-1939 / CCM 2703 / MRP)</name>
    <dbReference type="NCBI Taxonomy" id="693977"/>
    <lineage>
        <taxon>Bacteria</taxon>
        <taxon>Thermotogati</taxon>
        <taxon>Deinococcota</taxon>
        <taxon>Deinococci</taxon>
        <taxon>Deinococcales</taxon>
        <taxon>Deinococcaceae</taxon>
        <taxon>Deinococcus</taxon>
    </lineage>
</organism>
<feature type="domain" description="Phospholipase/carboxylesterase/thioesterase" evidence="1">
    <location>
        <begin position="80"/>
        <end position="207"/>
    </location>
</feature>
<geneLocation type="plasmid" evidence="2 3">
    <name>pDEIPR03</name>
</geneLocation>
<evidence type="ECO:0000313" key="2">
    <source>
        <dbReference type="EMBL" id="ADY27648.1"/>
    </source>
</evidence>
<dbReference type="GO" id="GO:0016787">
    <property type="term" value="F:hydrolase activity"/>
    <property type="evidence" value="ECO:0007669"/>
    <property type="project" value="InterPro"/>
</dbReference>
<dbReference type="AlphaFoldDB" id="F0RQT9"/>
<proteinExistence type="predicted"/>
<gene>
    <name evidence="2" type="ordered locus">Deipr_2531</name>
</gene>
<dbReference type="InterPro" id="IPR003140">
    <property type="entry name" value="PLipase/COase/thioEstase"/>
</dbReference>
<keyword evidence="3" id="KW-1185">Reference proteome</keyword>
<name>F0RQT9_DEIPM</name>
<dbReference type="Proteomes" id="UP000007718">
    <property type="component" value="Plasmid pDEIPR03"/>
</dbReference>
<evidence type="ECO:0000259" key="1">
    <source>
        <dbReference type="Pfam" id="PF02230"/>
    </source>
</evidence>
<dbReference type="Pfam" id="PF02230">
    <property type="entry name" value="Abhydrolase_2"/>
    <property type="match status" value="1"/>
</dbReference>
<sequence>MTTTPTSSQTDLGWIHHLERGTSGRTLLLLHGTGGNEHDLLPLGRQLDPQANLLSVRGRSLEEGAPRFFRRITPTRYDQPHLISEADALAEFVREAAELYDLDAAQVYAVGYSNGANIALATLLRQPDALAGAVLLRPVLALEEPPAPDLSGKRVLLLGGERDPFAPYGVGIAPLLQKLGAIVQETRLPVGHELTQEDVKTAQNWLSEM</sequence>
<dbReference type="SUPFAM" id="SSF53474">
    <property type="entry name" value="alpha/beta-Hydrolases"/>
    <property type="match status" value="1"/>
</dbReference>
<dbReference type="OrthoDB" id="9796570at2"/>
<dbReference type="KEGG" id="dpt:Deipr_2531"/>
<reference evidence="2 3" key="2">
    <citation type="journal article" date="2012" name="Stand. Genomic Sci.">
        <title>Complete genome sequence of the orange-red pigmented, radioresistant Deinococcus proteolyticus type strain (MRP(T)).</title>
        <authorList>
            <person name="Copeland A."/>
            <person name="Zeytun A."/>
            <person name="Yassawong M."/>
            <person name="Nolan M."/>
            <person name="Lucas S."/>
            <person name="Hammon N."/>
            <person name="Deshpande S."/>
            <person name="Cheng J.F."/>
            <person name="Han C."/>
            <person name="Tapia R."/>
            <person name="Goodwin L.A."/>
            <person name="Pitluck S."/>
            <person name="Mavromatis K."/>
            <person name="Liolios K."/>
            <person name="Pagani I."/>
            <person name="Ivanova N."/>
            <person name="Mikhailova N."/>
            <person name="Pati A."/>
            <person name="Chen A."/>
            <person name="Palaniappan K."/>
            <person name="Land M."/>
            <person name="Hauser L."/>
            <person name="Jeffries C.D."/>
            <person name="Brambilla E.M."/>
            <person name="Rohde M."/>
            <person name="Sikorski J."/>
            <person name="Pukall R."/>
            <person name="Goker M."/>
            <person name="Detter J.C."/>
            <person name="Woyke T."/>
            <person name="Bristow J."/>
            <person name="Eisen J.A."/>
            <person name="Markowitz V."/>
            <person name="Hugenholtz P."/>
            <person name="Kyrpides N.C."/>
            <person name="Klenk H.P."/>
            <person name="Lapidus A."/>
        </authorList>
    </citation>
    <scope>NUCLEOTIDE SEQUENCE [LARGE SCALE GENOMIC DNA]</scope>
    <source>
        <strain evidence="3">ATCC 35074 / DSM 20540 / JCM 6276 / NBRC 101906 / NCIMB 13154 / VKM Ac-1939 / CCM 2703 / MRP</strain>
        <plasmid evidence="3">Plasmid pDEIPR03</plasmid>
    </source>
</reference>
<evidence type="ECO:0000313" key="3">
    <source>
        <dbReference type="Proteomes" id="UP000007718"/>
    </source>
</evidence>
<dbReference type="InterPro" id="IPR029058">
    <property type="entry name" value="AB_hydrolase_fold"/>
</dbReference>
<accession>F0RQT9</accession>
<dbReference type="eggNOG" id="COG0400">
    <property type="taxonomic scope" value="Bacteria"/>
</dbReference>
<protein>
    <submittedName>
        <fullName evidence="2">Phospholipase/Carboxylesterase</fullName>
    </submittedName>
</protein>
<dbReference type="Gene3D" id="3.40.50.1820">
    <property type="entry name" value="alpha/beta hydrolase"/>
    <property type="match status" value="1"/>
</dbReference>
<reference evidence="3" key="1">
    <citation type="submission" date="2011-02" db="EMBL/GenBank/DDBJ databases">
        <title>The complete sequence of plasmid3 of Deinococcus proteolyticus DSM 20540.</title>
        <authorList>
            <consortium name="US DOE Joint Genome Institute (JGI-PGF)"/>
            <person name="Lucas S."/>
            <person name="Copeland A."/>
            <person name="Lapidus A."/>
            <person name="Bruce D."/>
            <person name="Goodwin L."/>
            <person name="Pitluck S."/>
            <person name="Kyrpides N."/>
            <person name="Mavromatis K."/>
            <person name="Pagani I."/>
            <person name="Ivanova N."/>
            <person name="Ovchinnikova G."/>
            <person name="Zeytun A."/>
            <person name="Detter J.C."/>
            <person name="Han C."/>
            <person name="Land M."/>
            <person name="Hauser L."/>
            <person name="Markowitz V."/>
            <person name="Cheng J.-F."/>
            <person name="Hugenholtz P."/>
            <person name="Woyke T."/>
            <person name="Wu D."/>
            <person name="Pukall R."/>
            <person name="Steenblock K."/>
            <person name="Brambilla E."/>
            <person name="Klenk H.-P."/>
            <person name="Eisen J.A."/>
        </authorList>
    </citation>
    <scope>NUCLEOTIDE SEQUENCE [LARGE SCALE GENOMIC DNA]</scope>
    <source>
        <strain evidence="3">ATCC 35074 / DSM 20540 / JCM 6276 / NBRC 101906 / NCIMB 13154 / VKM Ac-1939 / CCM 2703 / MRP</strain>
        <plasmid evidence="3">Plasmid pDEIPR03</plasmid>
    </source>
</reference>
<dbReference type="RefSeq" id="WP_013623155.1">
    <property type="nucleotide sequence ID" value="NC_015170.1"/>
</dbReference>